<dbReference type="SMART" id="SM00710">
    <property type="entry name" value="PbH1"/>
    <property type="match status" value="5"/>
</dbReference>
<evidence type="ECO:0008006" key="13">
    <source>
        <dbReference type="Google" id="ProtNLM"/>
    </source>
</evidence>
<dbReference type="PROSITE" id="PS00502">
    <property type="entry name" value="POLYGALACTURONASE"/>
    <property type="match status" value="1"/>
</dbReference>
<evidence type="ECO:0000313" key="11">
    <source>
        <dbReference type="EMBL" id="KAK1408688.1"/>
    </source>
</evidence>
<evidence type="ECO:0000256" key="7">
    <source>
        <dbReference type="ARBA" id="ARBA00023316"/>
    </source>
</evidence>
<keyword evidence="7" id="KW-0961">Cell wall biogenesis/degradation</keyword>
<feature type="transmembrane region" description="Helical" evidence="10">
    <location>
        <begin position="12"/>
        <end position="33"/>
    </location>
</feature>
<keyword evidence="3" id="KW-0134">Cell wall</keyword>
<keyword evidence="4" id="KW-0964">Secreted</keyword>
<evidence type="ECO:0000256" key="10">
    <source>
        <dbReference type="SAM" id="Phobius"/>
    </source>
</evidence>
<evidence type="ECO:0000256" key="1">
    <source>
        <dbReference type="ARBA" id="ARBA00004191"/>
    </source>
</evidence>
<feature type="active site" evidence="8">
    <location>
        <position position="298"/>
    </location>
</feature>
<keyword evidence="6 9" id="KW-0326">Glycosidase</keyword>
<evidence type="ECO:0000313" key="12">
    <source>
        <dbReference type="Proteomes" id="UP001229421"/>
    </source>
</evidence>
<dbReference type="Gene3D" id="2.160.20.10">
    <property type="entry name" value="Single-stranded right-handed beta-helix, Pectin lyase-like"/>
    <property type="match status" value="1"/>
</dbReference>
<protein>
    <recommendedName>
        <fullName evidence="13">Polygalacturonase</fullName>
    </recommendedName>
</protein>
<reference evidence="11" key="1">
    <citation type="journal article" date="2023" name="bioRxiv">
        <title>Improved chromosome-level genome assembly for marigold (Tagetes erecta).</title>
        <authorList>
            <person name="Jiang F."/>
            <person name="Yuan L."/>
            <person name="Wang S."/>
            <person name="Wang H."/>
            <person name="Xu D."/>
            <person name="Wang A."/>
            <person name="Fan W."/>
        </authorList>
    </citation>
    <scope>NUCLEOTIDE SEQUENCE</scope>
    <source>
        <strain evidence="11">WSJ</strain>
        <tissue evidence="11">Leaf</tissue>
    </source>
</reference>
<dbReference type="GO" id="GO:0004650">
    <property type="term" value="F:polygalacturonase activity"/>
    <property type="evidence" value="ECO:0007669"/>
    <property type="project" value="InterPro"/>
</dbReference>
<organism evidence="11 12">
    <name type="scientific">Tagetes erecta</name>
    <name type="common">African marigold</name>
    <dbReference type="NCBI Taxonomy" id="13708"/>
    <lineage>
        <taxon>Eukaryota</taxon>
        <taxon>Viridiplantae</taxon>
        <taxon>Streptophyta</taxon>
        <taxon>Embryophyta</taxon>
        <taxon>Tracheophyta</taxon>
        <taxon>Spermatophyta</taxon>
        <taxon>Magnoliopsida</taxon>
        <taxon>eudicotyledons</taxon>
        <taxon>Gunneridae</taxon>
        <taxon>Pentapetalae</taxon>
        <taxon>asterids</taxon>
        <taxon>campanulids</taxon>
        <taxon>Asterales</taxon>
        <taxon>Asteraceae</taxon>
        <taxon>Asteroideae</taxon>
        <taxon>Heliantheae alliance</taxon>
        <taxon>Tageteae</taxon>
        <taxon>Tagetes</taxon>
    </lineage>
</organism>
<dbReference type="InterPro" id="IPR000743">
    <property type="entry name" value="Glyco_hydro_28"/>
</dbReference>
<dbReference type="GO" id="GO:0071555">
    <property type="term" value="P:cell wall organization"/>
    <property type="evidence" value="ECO:0007669"/>
    <property type="project" value="UniProtKB-KW"/>
</dbReference>
<dbReference type="GO" id="GO:0005975">
    <property type="term" value="P:carbohydrate metabolic process"/>
    <property type="evidence" value="ECO:0007669"/>
    <property type="project" value="InterPro"/>
</dbReference>
<evidence type="ECO:0000256" key="4">
    <source>
        <dbReference type="ARBA" id="ARBA00022525"/>
    </source>
</evidence>
<dbReference type="InterPro" id="IPR012334">
    <property type="entry name" value="Pectin_lyas_fold"/>
</dbReference>
<dbReference type="Proteomes" id="UP001229421">
    <property type="component" value="Unassembled WGS sequence"/>
</dbReference>
<evidence type="ECO:0000256" key="8">
    <source>
        <dbReference type="PROSITE-ProRule" id="PRU10052"/>
    </source>
</evidence>
<dbReference type="AlphaFoldDB" id="A0AAD8JS54"/>
<keyword evidence="10" id="KW-0812">Transmembrane</keyword>
<evidence type="ECO:0000256" key="5">
    <source>
        <dbReference type="ARBA" id="ARBA00022801"/>
    </source>
</evidence>
<gene>
    <name evidence="11" type="ORF">QVD17_40675</name>
</gene>
<comment type="caution">
    <text evidence="11">The sequence shown here is derived from an EMBL/GenBank/DDBJ whole genome shotgun (WGS) entry which is preliminary data.</text>
</comment>
<dbReference type="PANTHER" id="PTHR31375">
    <property type="match status" value="1"/>
</dbReference>
<dbReference type="EMBL" id="JAUHHV010000011">
    <property type="protein sequence ID" value="KAK1408688.1"/>
    <property type="molecule type" value="Genomic_DNA"/>
</dbReference>
<dbReference type="SUPFAM" id="SSF51126">
    <property type="entry name" value="Pectin lyase-like"/>
    <property type="match status" value="1"/>
</dbReference>
<keyword evidence="10" id="KW-0472">Membrane</keyword>
<dbReference type="InterPro" id="IPR006626">
    <property type="entry name" value="PbH1"/>
</dbReference>
<comment type="similarity">
    <text evidence="2 9">Belongs to the glycosyl hydrolase 28 family.</text>
</comment>
<dbReference type="Pfam" id="PF00295">
    <property type="entry name" value="Glyco_hydro_28"/>
    <property type="match status" value="1"/>
</dbReference>
<keyword evidence="5 9" id="KW-0378">Hydrolase</keyword>
<evidence type="ECO:0000256" key="6">
    <source>
        <dbReference type="ARBA" id="ARBA00023295"/>
    </source>
</evidence>
<proteinExistence type="inferred from homology"/>
<evidence type="ECO:0000256" key="2">
    <source>
        <dbReference type="ARBA" id="ARBA00008834"/>
    </source>
</evidence>
<name>A0AAD8JS54_TARER</name>
<evidence type="ECO:0000256" key="9">
    <source>
        <dbReference type="RuleBase" id="RU361169"/>
    </source>
</evidence>
<evidence type="ECO:0000256" key="3">
    <source>
        <dbReference type="ARBA" id="ARBA00022512"/>
    </source>
</evidence>
<accession>A0AAD8JS54</accession>
<comment type="subcellular location">
    <subcellularLocation>
        <location evidence="1">Secreted</location>
        <location evidence="1">Cell wall</location>
    </subcellularLocation>
</comment>
<keyword evidence="12" id="KW-1185">Reference proteome</keyword>
<dbReference type="InterPro" id="IPR011050">
    <property type="entry name" value="Pectin_lyase_fold/virulence"/>
</dbReference>
<sequence length="469" mass="50702">MNTDAHTLLLNMSGFSLINITFLILIAACLVWLSTNSAICNAATTEKYWKHGTRHHRVHVEKSKLKEGLKFNVLDYGAKGDGESDDTKAFQAAWANACKVEASLMIVPSGYKFLVGPTSFSGSNCGKNMVLQLDGTILAPTSSKAWGGGVDQWLEFKDLVGFMVKGKGILDGRGSVWWTKSTNDFKQVSSSMDTKKQSTCRPMAAVMFVGGSKLTVTGITIQNSPQFHLTFDSCDGVLVHDISISSPGDSPNTDGIHLRSSKNVIIHHTNLACGDDCISIQTGCTDVLIHDVNCGPGHGISIGSLGIDGITACVSNITVRDVKLHDTMTGVRIKTWQGAKGVVRGVSFSNIQVSKVEVPIMIDQYYCDHSTCKNSSAAISIANVEYENIRGTYTVQPLHLSCSDSKPCMNLNLSTIELKPQPNGHQMSEPFCWQAFGRLNAPVIPEVDCLQEDQSSSNWGPHDAHKCAA</sequence>
<keyword evidence="10" id="KW-1133">Transmembrane helix</keyword>